<gene>
    <name evidence="3" type="ORF">TCHU04912_LOCUS15132</name>
</gene>
<name>A0A7S1SZ37_9CHLO</name>
<sequence length="257" mass="28844">MFPRTVDEICRDHRGRRAGLLMALTEDADDLYEKCDPERDNLCLYGEPDSTWMVDLPAEEVPPELPEPVLGINFARDGMDKKDWLALVAVHSDAWLMSVAFYFASKMDAAGRARIYNRINEFQTLYEVVTGKPKMKVKPSAASGSKRKKSEARTETGANGAKAEPVMKMERTVSARQPANEFPLPDGRLLAEEDISTSLIGRAAELFWPDDNLWYMIKILDVDPGSKQASIMYDTGELEDLDLIEIVKEGHMSLIAQ</sequence>
<protein>
    <recommendedName>
        <fullName evidence="2">Alfin N-terminal domain-containing protein</fullName>
    </recommendedName>
</protein>
<dbReference type="GO" id="GO:0006355">
    <property type="term" value="P:regulation of DNA-templated transcription"/>
    <property type="evidence" value="ECO:0007669"/>
    <property type="project" value="InterPro"/>
</dbReference>
<dbReference type="PANTHER" id="PTHR12321:SF98">
    <property type="entry name" value="PHD FINGER PROTEIN ALFIN-LIKE 5"/>
    <property type="match status" value="1"/>
</dbReference>
<evidence type="ECO:0000313" key="3">
    <source>
        <dbReference type="EMBL" id="CAD9212893.1"/>
    </source>
</evidence>
<proteinExistence type="predicted"/>
<evidence type="ECO:0000256" key="1">
    <source>
        <dbReference type="SAM" id="MobiDB-lite"/>
    </source>
</evidence>
<dbReference type="GO" id="GO:0005634">
    <property type="term" value="C:nucleus"/>
    <property type="evidence" value="ECO:0007669"/>
    <property type="project" value="TreeGrafter"/>
</dbReference>
<dbReference type="EMBL" id="HBGG01029194">
    <property type="protein sequence ID" value="CAD9212893.1"/>
    <property type="molecule type" value="Transcribed_RNA"/>
</dbReference>
<feature type="domain" description="Alfin N-terminal" evidence="2">
    <location>
        <begin position="5"/>
        <end position="130"/>
    </location>
</feature>
<dbReference type="PANTHER" id="PTHR12321">
    <property type="entry name" value="CPG BINDING PROTEIN"/>
    <property type="match status" value="1"/>
</dbReference>
<dbReference type="Pfam" id="PF12165">
    <property type="entry name" value="Alfin"/>
    <property type="match status" value="1"/>
</dbReference>
<accession>A0A7S1SZ37</accession>
<dbReference type="InterPro" id="IPR021998">
    <property type="entry name" value="Alfin_N"/>
</dbReference>
<reference evidence="3" key="1">
    <citation type="submission" date="2021-01" db="EMBL/GenBank/DDBJ databases">
        <authorList>
            <person name="Corre E."/>
            <person name="Pelletier E."/>
            <person name="Niang G."/>
            <person name="Scheremetjew M."/>
            <person name="Finn R."/>
            <person name="Kale V."/>
            <person name="Holt S."/>
            <person name="Cochrane G."/>
            <person name="Meng A."/>
            <person name="Brown T."/>
            <person name="Cohen L."/>
        </authorList>
    </citation>
    <scope>NUCLEOTIDE SEQUENCE</scope>
    <source>
        <strain evidence="3">PLY429</strain>
    </source>
</reference>
<evidence type="ECO:0000259" key="2">
    <source>
        <dbReference type="Pfam" id="PF12165"/>
    </source>
</evidence>
<organism evidence="3">
    <name type="scientific">Tetraselmis chuii</name>
    <dbReference type="NCBI Taxonomy" id="63592"/>
    <lineage>
        <taxon>Eukaryota</taxon>
        <taxon>Viridiplantae</taxon>
        <taxon>Chlorophyta</taxon>
        <taxon>core chlorophytes</taxon>
        <taxon>Chlorodendrophyceae</taxon>
        <taxon>Chlorodendrales</taxon>
        <taxon>Chlorodendraceae</taxon>
        <taxon>Tetraselmis</taxon>
    </lineage>
</organism>
<dbReference type="GO" id="GO:0000976">
    <property type="term" value="F:transcription cis-regulatory region binding"/>
    <property type="evidence" value="ECO:0007669"/>
    <property type="project" value="TreeGrafter"/>
</dbReference>
<dbReference type="GO" id="GO:0003712">
    <property type="term" value="F:transcription coregulator activity"/>
    <property type="evidence" value="ECO:0007669"/>
    <property type="project" value="TreeGrafter"/>
</dbReference>
<dbReference type="InterPro" id="IPR045104">
    <property type="entry name" value="Alfin"/>
</dbReference>
<dbReference type="AlphaFoldDB" id="A0A7S1SZ37"/>
<dbReference type="GO" id="GO:0042393">
    <property type="term" value="F:histone binding"/>
    <property type="evidence" value="ECO:0007669"/>
    <property type="project" value="InterPro"/>
</dbReference>
<feature type="region of interest" description="Disordered" evidence="1">
    <location>
        <begin position="136"/>
        <end position="162"/>
    </location>
</feature>